<dbReference type="PRINTS" id="PR00081">
    <property type="entry name" value="GDHRDH"/>
</dbReference>
<keyword evidence="5" id="KW-1185">Reference proteome</keyword>
<reference evidence="4" key="1">
    <citation type="submission" date="2021-03" db="EMBL/GenBank/DDBJ databases">
        <title>Antimicrobial resistance genes in bacteria isolated from Japanese honey, and their potential for conferring macrolide and lincosamide resistance in the American foulbrood pathogen Paenibacillus larvae.</title>
        <authorList>
            <person name="Okamoto M."/>
            <person name="Kumagai M."/>
            <person name="Kanamori H."/>
            <person name="Takamatsu D."/>
        </authorList>
    </citation>
    <scope>NUCLEOTIDE SEQUENCE</scope>
    <source>
        <strain evidence="4">J2TS6</strain>
    </source>
</reference>
<accession>A0A919XJV0</accession>
<dbReference type="Pfam" id="PF00106">
    <property type="entry name" value="adh_short"/>
    <property type="match status" value="1"/>
</dbReference>
<gene>
    <name evidence="4" type="ORF">J2TS6_54070</name>
</gene>
<dbReference type="AlphaFoldDB" id="A0A919XJV0"/>
<evidence type="ECO:0000256" key="3">
    <source>
        <dbReference type="RuleBase" id="RU000363"/>
    </source>
</evidence>
<evidence type="ECO:0000313" key="5">
    <source>
        <dbReference type="Proteomes" id="UP000679779"/>
    </source>
</evidence>
<dbReference type="InterPro" id="IPR036291">
    <property type="entry name" value="NAD(P)-bd_dom_sf"/>
</dbReference>
<comment type="similarity">
    <text evidence="1 3">Belongs to the short-chain dehydrogenases/reductases (SDR) family.</text>
</comment>
<dbReference type="EMBL" id="BORQ01000009">
    <property type="protein sequence ID" value="GIO34266.1"/>
    <property type="molecule type" value="Genomic_DNA"/>
</dbReference>
<sequence length="246" mass="25993">MDLQGKTALVTGGGTGIGRAVSLLLAERGAAVAVNYSRSEQEAEETVRIIQSRGGQAFAVRADVSREREVKEMAEAAVQRWGTIDLLVNNASVTRHIAMDDLDGVSEEAWDELFGINVKGMFYCARAVAPHMKKQGEGAIVNVGSIAGITGTGSSLPYAVSKAAVHGLTRSLAKALAPHIRVNAVAPGAVLTRWWEGRERQMEQLAGNLLLGETASPEDIAHMICAVLGQEAMTGQIITVDAGQSM</sequence>
<dbReference type="FunFam" id="3.40.50.720:FF:000084">
    <property type="entry name" value="Short-chain dehydrogenase reductase"/>
    <property type="match status" value="1"/>
</dbReference>
<dbReference type="InterPro" id="IPR020904">
    <property type="entry name" value="Sc_DH/Rdtase_CS"/>
</dbReference>
<proteinExistence type="inferred from homology"/>
<dbReference type="PROSITE" id="PS00061">
    <property type="entry name" value="ADH_SHORT"/>
    <property type="match status" value="1"/>
</dbReference>
<dbReference type="GO" id="GO:0016491">
    <property type="term" value="F:oxidoreductase activity"/>
    <property type="evidence" value="ECO:0007669"/>
    <property type="project" value="UniProtKB-KW"/>
</dbReference>
<keyword evidence="2" id="KW-0560">Oxidoreductase</keyword>
<dbReference type="PRINTS" id="PR00080">
    <property type="entry name" value="SDRFAMILY"/>
</dbReference>
<dbReference type="SUPFAM" id="SSF51735">
    <property type="entry name" value="NAD(P)-binding Rossmann-fold domains"/>
    <property type="match status" value="1"/>
</dbReference>
<dbReference type="CDD" id="cd05233">
    <property type="entry name" value="SDR_c"/>
    <property type="match status" value="1"/>
</dbReference>
<comment type="caution">
    <text evidence="4">The sequence shown here is derived from an EMBL/GenBank/DDBJ whole genome shotgun (WGS) entry which is preliminary data.</text>
</comment>
<dbReference type="InterPro" id="IPR002347">
    <property type="entry name" value="SDR_fam"/>
</dbReference>
<protein>
    <submittedName>
        <fullName evidence="4">3-ketoacyl-ACP reductase</fullName>
    </submittedName>
</protein>
<dbReference type="Proteomes" id="UP000679779">
    <property type="component" value="Unassembled WGS sequence"/>
</dbReference>
<dbReference type="GO" id="GO:0008206">
    <property type="term" value="P:bile acid metabolic process"/>
    <property type="evidence" value="ECO:0007669"/>
    <property type="project" value="UniProtKB-ARBA"/>
</dbReference>
<dbReference type="PANTHER" id="PTHR43639">
    <property type="entry name" value="OXIDOREDUCTASE, SHORT-CHAIN DEHYDROGENASE/REDUCTASE FAMILY (AFU_ORTHOLOGUE AFUA_5G02870)"/>
    <property type="match status" value="1"/>
</dbReference>
<evidence type="ECO:0000256" key="1">
    <source>
        <dbReference type="ARBA" id="ARBA00006484"/>
    </source>
</evidence>
<dbReference type="Gene3D" id="3.40.50.720">
    <property type="entry name" value="NAD(P)-binding Rossmann-like Domain"/>
    <property type="match status" value="1"/>
</dbReference>
<evidence type="ECO:0000256" key="2">
    <source>
        <dbReference type="ARBA" id="ARBA00023002"/>
    </source>
</evidence>
<evidence type="ECO:0000313" key="4">
    <source>
        <dbReference type="EMBL" id="GIO34266.1"/>
    </source>
</evidence>
<dbReference type="PANTHER" id="PTHR43639:SF1">
    <property type="entry name" value="SHORT-CHAIN DEHYDROGENASE_REDUCTASE FAMILY PROTEIN"/>
    <property type="match status" value="1"/>
</dbReference>
<dbReference type="RefSeq" id="WP_236575838.1">
    <property type="nucleotide sequence ID" value="NZ_BORQ01000009.1"/>
</dbReference>
<name>A0A919XJV0_9BACL</name>
<organism evidence="4 5">
    <name type="scientific">Paenibacillus albilobatus</name>
    <dbReference type="NCBI Taxonomy" id="2716884"/>
    <lineage>
        <taxon>Bacteria</taxon>
        <taxon>Bacillati</taxon>
        <taxon>Bacillota</taxon>
        <taxon>Bacilli</taxon>
        <taxon>Bacillales</taxon>
        <taxon>Paenibacillaceae</taxon>
        <taxon>Paenibacillus</taxon>
    </lineage>
</organism>